<dbReference type="GO" id="GO:0006355">
    <property type="term" value="P:regulation of DNA-templated transcription"/>
    <property type="evidence" value="ECO:0007669"/>
    <property type="project" value="UniProtKB-ARBA"/>
</dbReference>
<dbReference type="GO" id="GO:0005829">
    <property type="term" value="C:cytosol"/>
    <property type="evidence" value="ECO:0007669"/>
    <property type="project" value="TreeGrafter"/>
</dbReference>
<dbReference type="Pfam" id="PF01037">
    <property type="entry name" value="AsnC_trans_reg"/>
    <property type="match status" value="1"/>
</dbReference>
<dbReference type="Pfam" id="PF13412">
    <property type="entry name" value="HTH_24"/>
    <property type="match status" value="1"/>
</dbReference>
<dbReference type="InterPro" id="IPR011008">
    <property type="entry name" value="Dimeric_a/b-barrel"/>
</dbReference>
<dbReference type="SUPFAM" id="SSF54909">
    <property type="entry name" value="Dimeric alpha+beta barrel"/>
    <property type="match status" value="1"/>
</dbReference>
<protein>
    <submittedName>
        <fullName evidence="5">Transcriptional regulator, AsnC family</fullName>
    </submittedName>
</protein>
<dbReference type="PRINTS" id="PR00033">
    <property type="entry name" value="HTHASNC"/>
</dbReference>
<dbReference type="InterPro" id="IPR036390">
    <property type="entry name" value="WH_DNA-bd_sf"/>
</dbReference>
<keyword evidence="1" id="KW-0805">Transcription regulation</keyword>
<dbReference type="PANTHER" id="PTHR30154">
    <property type="entry name" value="LEUCINE-RESPONSIVE REGULATORY PROTEIN"/>
    <property type="match status" value="1"/>
</dbReference>
<dbReference type="InterPro" id="IPR019888">
    <property type="entry name" value="Tscrpt_reg_AsnC-like"/>
</dbReference>
<evidence type="ECO:0000313" key="6">
    <source>
        <dbReference type="Proteomes" id="UP000000366"/>
    </source>
</evidence>
<dbReference type="SMART" id="SM00344">
    <property type="entry name" value="HTH_ASNC"/>
    <property type="match status" value="1"/>
</dbReference>
<accession>A2SE46</accession>
<reference evidence="5 6" key="1">
    <citation type="journal article" date="2007" name="J. Bacteriol.">
        <title>Whole-genome analysis of the methyl tert-butyl ether-degrading beta-proteobacterium Methylibium petroleiphilum PM1.</title>
        <authorList>
            <person name="Kane S.R."/>
            <person name="Chakicherla A.Y."/>
            <person name="Chain P.S.G."/>
            <person name="Schmidt R."/>
            <person name="Shin M.W."/>
            <person name="Legler T.C."/>
            <person name="Scow K.M."/>
            <person name="Larimer F.W."/>
            <person name="Lucas S.M."/>
            <person name="Richardson P.M."/>
            <person name="Hristova K.R."/>
        </authorList>
    </citation>
    <scope>NUCLEOTIDE SEQUENCE [LARGE SCALE GENOMIC DNA]</scope>
    <source>
        <strain evidence="6">ATCC BAA-1232 / LMG 22953 / PM1</strain>
    </source>
</reference>
<evidence type="ECO:0000313" key="5">
    <source>
        <dbReference type="EMBL" id="ABM93835.1"/>
    </source>
</evidence>
<evidence type="ECO:0000256" key="3">
    <source>
        <dbReference type="ARBA" id="ARBA00023163"/>
    </source>
</evidence>
<evidence type="ECO:0000256" key="2">
    <source>
        <dbReference type="ARBA" id="ARBA00023125"/>
    </source>
</evidence>
<dbReference type="CDD" id="cd00090">
    <property type="entry name" value="HTH_ARSR"/>
    <property type="match status" value="1"/>
</dbReference>
<dbReference type="EMBL" id="CP000555">
    <property type="protein sequence ID" value="ABM93835.1"/>
    <property type="molecule type" value="Genomic_DNA"/>
</dbReference>
<dbReference type="Proteomes" id="UP000000366">
    <property type="component" value="Chromosome"/>
</dbReference>
<dbReference type="InterPro" id="IPR019887">
    <property type="entry name" value="Tscrpt_reg_AsnC/Lrp_C"/>
</dbReference>
<evidence type="ECO:0000259" key="4">
    <source>
        <dbReference type="PROSITE" id="PS50956"/>
    </source>
</evidence>
<sequence length="156" mass="17201">MKPDTLDLRILAELQRDSSLSNVELARRVHLSPSPCLARVRALEAAGVIRHYVALLDPAPLGLHLNVFISISLKQQNRAALEAFEASVCARDEVMECYLMTGDADYLLRVAVADMAALERFILEQLSPIAQVEKIRSSFALKQVRYKTALPLAAGS</sequence>
<dbReference type="KEGG" id="mpt:Mpe_A0873"/>
<dbReference type="InterPro" id="IPR011991">
    <property type="entry name" value="ArsR-like_HTH"/>
</dbReference>
<dbReference type="PANTHER" id="PTHR30154:SF34">
    <property type="entry name" value="TRANSCRIPTIONAL REGULATOR AZLB"/>
    <property type="match status" value="1"/>
</dbReference>
<dbReference type="RefSeq" id="WP_011828473.1">
    <property type="nucleotide sequence ID" value="NC_008825.1"/>
</dbReference>
<proteinExistence type="predicted"/>
<dbReference type="Gene3D" id="3.30.70.920">
    <property type="match status" value="1"/>
</dbReference>
<gene>
    <name evidence="5" type="ordered locus">Mpe_A0873</name>
</gene>
<keyword evidence="2" id="KW-0238">DNA-binding</keyword>
<name>A2SE46_METPP</name>
<dbReference type="GO" id="GO:0043200">
    <property type="term" value="P:response to amino acid"/>
    <property type="evidence" value="ECO:0007669"/>
    <property type="project" value="TreeGrafter"/>
</dbReference>
<dbReference type="HOGENOM" id="CLU_091233_0_3_4"/>
<dbReference type="GO" id="GO:0043565">
    <property type="term" value="F:sequence-specific DNA binding"/>
    <property type="evidence" value="ECO:0007669"/>
    <property type="project" value="InterPro"/>
</dbReference>
<dbReference type="FunFam" id="1.10.10.10:FF:000186">
    <property type="entry name" value="AsnC family transcriptional regulator"/>
    <property type="match status" value="1"/>
</dbReference>
<dbReference type="eggNOG" id="COG1522">
    <property type="taxonomic scope" value="Bacteria"/>
</dbReference>
<dbReference type="AlphaFoldDB" id="A2SE46"/>
<keyword evidence="3" id="KW-0804">Transcription</keyword>
<keyword evidence="6" id="KW-1185">Reference proteome</keyword>
<dbReference type="Gene3D" id="1.10.10.10">
    <property type="entry name" value="Winged helix-like DNA-binding domain superfamily/Winged helix DNA-binding domain"/>
    <property type="match status" value="1"/>
</dbReference>
<dbReference type="STRING" id="420662.Mpe_A0873"/>
<dbReference type="InterPro" id="IPR000485">
    <property type="entry name" value="AsnC-type_HTH_dom"/>
</dbReference>
<feature type="domain" description="HTH asnC-type" evidence="4">
    <location>
        <begin position="1"/>
        <end position="64"/>
    </location>
</feature>
<dbReference type="SUPFAM" id="SSF46785">
    <property type="entry name" value="Winged helix' DNA-binding domain"/>
    <property type="match status" value="1"/>
</dbReference>
<dbReference type="InterPro" id="IPR036388">
    <property type="entry name" value="WH-like_DNA-bd_sf"/>
</dbReference>
<organism evidence="5 6">
    <name type="scientific">Methylibium petroleiphilum (strain ATCC BAA-1232 / LMG 22953 / PM1)</name>
    <dbReference type="NCBI Taxonomy" id="420662"/>
    <lineage>
        <taxon>Bacteria</taxon>
        <taxon>Pseudomonadati</taxon>
        <taxon>Pseudomonadota</taxon>
        <taxon>Betaproteobacteria</taxon>
        <taxon>Burkholderiales</taxon>
        <taxon>Sphaerotilaceae</taxon>
        <taxon>Methylibium</taxon>
    </lineage>
</organism>
<dbReference type="PROSITE" id="PS50956">
    <property type="entry name" value="HTH_ASNC_2"/>
    <property type="match status" value="1"/>
</dbReference>
<evidence type="ECO:0000256" key="1">
    <source>
        <dbReference type="ARBA" id="ARBA00023015"/>
    </source>
</evidence>